<organism evidence="1 2">
    <name type="scientific">Romanomermis culicivorax</name>
    <name type="common">Nematode worm</name>
    <dbReference type="NCBI Taxonomy" id="13658"/>
    <lineage>
        <taxon>Eukaryota</taxon>
        <taxon>Metazoa</taxon>
        <taxon>Ecdysozoa</taxon>
        <taxon>Nematoda</taxon>
        <taxon>Enoplea</taxon>
        <taxon>Dorylaimia</taxon>
        <taxon>Mermithida</taxon>
        <taxon>Mermithoidea</taxon>
        <taxon>Mermithidae</taxon>
        <taxon>Romanomermis</taxon>
    </lineage>
</organism>
<proteinExistence type="predicted"/>
<evidence type="ECO:0000313" key="2">
    <source>
        <dbReference type="WBParaSite" id="nRc.2.0.1.t15160-RA"/>
    </source>
</evidence>
<accession>A0A915IMX1</accession>
<keyword evidence="1" id="KW-1185">Reference proteome</keyword>
<reference evidence="2" key="1">
    <citation type="submission" date="2022-11" db="UniProtKB">
        <authorList>
            <consortium name="WormBaseParasite"/>
        </authorList>
    </citation>
    <scope>IDENTIFICATION</scope>
</reference>
<dbReference type="AlphaFoldDB" id="A0A915IMX1"/>
<evidence type="ECO:0000313" key="1">
    <source>
        <dbReference type="Proteomes" id="UP000887565"/>
    </source>
</evidence>
<name>A0A915IMX1_ROMCU</name>
<sequence length="87" mass="9568">MAVMDMDETNKLTAVPNDVSLHVTSPNIQNLLTVKKAVIGTVNVHKVKSDKAKLTMKKLRNMRIWGLRTMAAITKVLPAAPKQATMV</sequence>
<protein>
    <submittedName>
        <fullName evidence="2">Uncharacterized protein</fullName>
    </submittedName>
</protein>
<dbReference type="Proteomes" id="UP000887565">
    <property type="component" value="Unplaced"/>
</dbReference>
<dbReference type="WBParaSite" id="nRc.2.0.1.t15160-RA">
    <property type="protein sequence ID" value="nRc.2.0.1.t15160-RA"/>
    <property type="gene ID" value="nRc.2.0.1.g15160"/>
</dbReference>